<proteinExistence type="predicted"/>
<sequence length="78" mass="8533">VRQSHQDFSGSIGVTNTGAGPSRFCVTMNAHSSTPCARRCHFSRIRPKSRPRPRGALRSRSGFRYGEGYGHQGRVGSV</sequence>
<organism evidence="2 3">
    <name type="scientific">Claviceps pusilla</name>
    <dbReference type="NCBI Taxonomy" id="123648"/>
    <lineage>
        <taxon>Eukaryota</taxon>
        <taxon>Fungi</taxon>
        <taxon>Dikarya</taxon>
        <taxon>Ascomycota</taxon>
        <taxon>Pezizomycotina</taxon>
        <taxon>Sordariomycetes</taxon>
        <taxon>Hypocreomycetidae</taxon>
        <taxon>Hypocreales</taxon>
        <taxon>Clavicipitaceae</taxon>
        <taxon>Claviceps</taxon>
    </lineage>
</organism>
<dbReference type="EMBL" id="SRPW01001837">
    <property type="protein sequence ID" value="KAG5998681.1"/>
    <property type="molecule type" value="Genomic_DNA"/>
</dbReference>
<feature type="compositionally biased region" description="Basic residues" evidence="1">
    <location>
        <begin position="43"/>
        <end position="57"/>
    </location>
</feature>
<gene>
    <name evidence="2" type="ORF">E4U43_002381</name>
</gene>
<feature type="region of interest" description="Disordered" evidence="1">
    <location>
        <begin position="43"/>
        <end position="78"/>
    </location>
</feature>
<feature type="non-terminal residue" evidence="2">
    <location>
        <position position="78"/>
    </location>
</feature>
<feature type="compositionally biased region" description="Gly residues" evidence="1">
    <location>
        <begin position="65"/>
        <end position="78"/>
    </location>
</feature>
<name>A0A9P7N759_9HYPO</name>
<evidence type="ECO:0000256" key="1">
    <source>
        <dbReference type="SAM" id="MobiDB-lite"/>
    </source>
</evidence>
<dbReference type="Proteomes" id="UP000748025">
    <property type="component" value="Unassembled WGS sequence"/>
</dbReference>
<evidence type="ECO:0000313" key="2">
    <source>
        <dbReference type="EMBL" id="KAG5998681.1"/>
    </source>
</evidence>
<dbReference type="AlphaFoldDB" id="A0A9P7N759"/>
<comment type="caution">
    <text evidence="2">The sequence shown here is derived from an EMBL/GenBank/DDBJ whole genome shotgun (WGS) entry which is preliminary data.</text>
</comment>
<accession>A0A9P7N759</accession>
<feature type="compositionally biased region" description="Polar residues" evidence="1">
    <location>
        <begin position="1"/>
        <end position="19"/>
    </location>
</feature>
<feature type="non-terminal residue" evidence="2">
    <location>
        <position position="1"/>
    </location>
</feature>
<evidence type="ECO:0000313" key="3">
    <source>
        <dbReference type="Proteomes" id="UP000748025"/>
    </source>
</evidence>
<keyword evidence="3" id="KW-1185">Reference proteome</keyword>
<feature type="region of interest" description="Disordered" evidence="1">
    <location>
        <begin position="1"/>
        <end position="20"/>
    </location>
</feature>
<reference evidence="2" key="1">
    <citation type="journal article" date="2020" name="bioRxiv">
        <title>Whole genome comparisons of ergot fungi reveals the divergence and evolution of species within the genus Claviceps are the result of varying mechanisms driving genome evolution and host range expansion.</title>
        <authorList>
            <person name="Wyka S.A."/>
            <person name="Mondo S.J."/>
            <person name="Liu M."/>
            <person name="Dettman J."/>
            <person name="Nalam V."/>
            <person name="Broders K.D."/>
        </authorList>
    </citation>
    <scope>NUCLEOTIDE SEQUENCE</scope>
    <source>
        <strain evidence="2">CCC 602</strain>
    </source>
</reference>
<protein>
    <submittedName>
        <fullName evidence="2">Uncharacterized protein</fullName>
    </submittedName>
</protein>